<evidence type="ECO:0000313" key="3">
    <source>
        <dbReference type="Proteomes" id="UP001157125"/>
    </source>
</evidence>
<accession>A0ABQ6IB52</accession>
<comment type="caution">
    <text evidence="2">The sequence shown here is derived from an EMBL/GenBank/DDBJ whole genome shotgun (WGS) entry which is preliminary data.</text>
</comment>
<dbReference type="SUPFAM" id="SSF52540">
    <property type="entry name" value="P-loop containing nucleoside triphosphate hydrolases"/>
    <property type="match status" value="1"/>
</dbReference>
<keyword evidence="3" id="KW-1185">Reference proteome</keyword>
<organism evidence="2 3">
    <name type="scientific">Demequina litorisediminis</name>
    <dbReference type="NCBI Taxonomy" id="1849022"/>
    <lineage>
        <taxon>Bacteria</taxon>
        <taxon>Bacillati</taxon>
        <taxon>Actinomycetota</taxon>
        <taxon>Actinomycetes</taxon>
        <taxon>Micrococcales</taxon>
        <taxon>Demequinaceae</taxon>
        <taxon>Demequina</taxon>
    </lineage>
</organism>
<sequence length="108" mass="11139">MTRIVGLAGPPGSGKSTLAARMADAWGPGAVVVPMDGFHLTSAALAASGLAGSKGAPETFDVAGFVTLLTALREPGRGALTAPAYSREAPRPRARCDRDTRRRLHGDR</sequence>
<proteinExistence type="predicted"/>
<dbReference type="EMBL" id="BSUN01000001">
    <property type="protein sequence ID" value="GMA34412.1"/>
    <property type="molecule type" value="Genomic_DNA"/>
</dbReference>
<dbReference type="RefSeq" id="WP_284327392.1">
    <property type="nucleotide sequence ID" value="NZ_BSUN01000001.1"/>
</dbReference>
<evidence type="ECO:0000256" key="1">
    <source>
        <dbReference type="SAM" id="MobiDB-lite"/>
    </source>
</evidence>
<name>A0ABQ6IB52_9MICO</name>
<evidence type="ECO:0000313" key="2">
    <source>
        <dbReference type="EMBL" id="GMA34412.1"/>
    </source>
</evidence>
<dbReference type="InterPro" id="IPR027417">
    <property type="entry name" value="P-loop_NTPase"/>
</dbReference>
<feature type="region of interest" description="Disordered" evidence="1">
    <location>
        <begin position="80"/>
        <end position="108"/>
    </location>
</feature>
<gene>
    <name evidence="2" type="ORF">GCM10025876_06160</name>
</gene>
<protein>
    <submittedName>
        <fullName evidence="2">Uncharacterized protein</fullName>
    </submittedName>
</protein>
<reference evidence="3" key="1">
    <citation type="journal article" date="2019" name="Int. J. Syst. Evol. Microbiol.">
        <title>The Global Catalogue of Microorganisms (GCM) 10K type strain sequencing project: providing services to taxonomists for standard genome sequencing and annotation.</title>
        <authorList>
            <consortium name="The Broad Institute Genomics Platform"/>
            <consortium name="The Broad Institute Genome Sequencing Center for Infectious Disease"/>
            <person name="Wu L."/>
            <person name="Ma J."/>
        </authorList>
    </citation>
    <scope>NUCLEOTIDE SEQUENCE [LARGE SCALE GENOMIC DNA]</scope>
    <source>
        <strain evidence="3">NBRC 112299</strain>
    </source>
</reference>
<dbReference type="Gene3D" id="3.40.50.300">
    <property type="entry name" value="P-loop containing nucleotide triphosphate hydrolases"/>
    <property type="match status" value="1"/>
</dbReference>
<feature type="compositionally biased region" description="Basic and acidic residues" evidence="1">
    <location>
        <begin position="88"/>
        <end position="108"/>
    </location>
</feature>
<dbReference type="Proteomes" id="UP001157125">
    <property type="component" value="Unassembled WGS sequence"/>
</dbReference>